<comment type="caution">
    <text evidence="1">The sequence shown here is derived from an EMBL/GenBank/DDBJ whole genome shotgun (WGS) entry which is preliminary data.</text>
</comment>
<keyword evidence="2" id="KW-1185">Reference proteome</keyword>
<evidence type="ECO:0000313" key="1">
    <source>
        <dbReference type="EMBL" id="OXV10924.1"/>
    </source>
</evidence>
<evidence type="ECO:0000313" key="2">
    <source>
        <dbReference type="Proteomes" id="UP000243515"/>
    </source>
</evidence>
<sequence>MDPLPVYVSKFERVLYEARGQNLPDVNKISTLRDGLNSTIRRRLAQQLNFTTR</sequence>
<dbReference type="OrthoDB" id="4365575at2759"/>
<dbReference type="EMBL" id="NPHW01002695">
    <property type="protein sequence ID" value="OXV10924.1"/>
    <property type="molecule type" value="Genomic_DNA"/>
</dbReference>
<reference evidence="1 2" key="1">
    <citation type="journal article" date="2015" name="Environ. Microbiol.">
        <title>Metagenome sequence of Elaphomyces granulatus from sporocarp tissue reveals Ascomycota ectomycorrhizal fingerprints of genome expansion and a Proteobacteria-rich microbiome.</title>
        <authorList>
            <person name="Quandt C.A."/>
            <person name="Kohler A."/>
            <person name="Hesse C.N."/>
            <person name="Sharpton T.J."/>
            <person name="Martin F."/>
            <person name="Spatafora J.W."/>
        </authorList>
    </citation>
    <scope>NUCLEOTIDE SEQUENCE [LARGE SCALE GENOMIC DNA]</scope>
    <source>
        <strain evidence="1 2">OSC145934</strain>
    </source>
</reference>
<organism evidence="1 2">
    <name type="scientific">Elaphomyces granulatus</name>
    <dbReference type="NCBI Taxonomy" id="519963"/>
    <lineage>
        <taxon>Eukaryota</taxon>
        <taxon>Fungi</taxon>
        <taxon>Dikarya</taxon>
        <taxon>Ascomycota</taxon>
        <taxon>Pezizomycotina</taxon>
        <taxon>Eurotiomycetes</taxon>
        <taxon>Eurotiomycetidae</taxon>
        <taxon>Eurotiales</taxon>
        <taxon>Elaphomycetaceae</taxon>
        <taxon>Elaphomyces</taxon>
    </lineage>
</organism>
<feature type="non-terminal residue" evidence="1">
    <location>
        <position position="53"/>
    </location>
</feature>
<name>A0A232M3Q5_9EURO</name>
<proteinExistence type="predicted"/>
<dbReference type="Proteomes" id="UP000243515">
    <property type="component" value="Unassembled WGS sequence"/>
</dbReference>
<gene>
    <name evidence="1" type="ORF">Egran_01312</name>
</gene>
<accession>A0A232M3Q5</accession>
<dbReference type="AlphaFoldDB" id="A0A232M3Q5"/>
<protein>
    <submittedName>
        <fullName evidence="1">Uncharacterized protein</fullName>
    </submittedName>
</protein>